<evidence type="ECO:0000259" key="2">
    <source>
        <dbReference type="SMART" id="SM00502"/>
    </source>
</evidence>
<comment type="caution">
    <text evidence="3">The sequence shown here is derived from an EMBL/GenBank/DDBJ whole genome shotgun (WGS) entry which is preliminary data.</text>
</comment>
<dbReference type="PANTHER" id="PTHR45915">
    <property type="entry name" value="TRANSCRIPTION INTERMEDIARY FACTOR"/>
    <property type="match status" value="1"/>
</dbReference>
<dbReference type="Proteomes" id="UP000198323">
    <property type="component" value="Unassembled WGS sequence"/>
</dbReference>
<dbReference type="EMBL" id="MCFN01024370">
    <property type="protein sequence ID" value="OXB51021.1"/>
    <property type="molecule type" value="Genomic_DNA"/>
</dbReference>
<dbReference type="AlphaFoldDB" id="A0A226M6Y6"/>
<dbReference type="OrthoDB" id="1870062at2759"/>
<comment type="subcellular location">
    <subcellularLocation>
        <location evidence="1">Nucleus</location>
    </subcellularLocation>
</comment>
<protein>
    <recommendedName>
        <fullName evidence="2">B-box C-terminal domain-containing protein</fullName>
    </recommendedName>
</protein>
<evidence type="ECO:0000313" key="3">
    <source>
        <dbReference type="EMBL" id="OXB51021.1"/>
    </source>
</evidence>
<organism evidence="3 4">
    <name type="scientific">Callipepla squamata</name>
    <name type="common">Scaled quail</name>
    <dbReference type="NCBI Taxonomy" id="9009"/>
    <lineage>
        <taxon>Eukaryota</taxon>
        <taxon>Metazoa</taxon>
        <taxon>Chordata</taxon>
        <taxon>Craniata</taxon>
        <taxon>Vertebrata</taxon>
        <taxon>Euteleostomi</taxon>
        <taxon>Archelosauria</taxon>
        <taxon>Archosauria</taxon>
        <taxon>Dinosauria</taxon>
        <taxon>Saurischia</taxon>
        <taxon>Theropoda</taxon>
        <taxon>Coelurosauria</taxon>
        <taxon>Aves</taxon>
        <taxon>Neognathae</taxon>
        <taxon>Galloanserae</taxon>
        <taxon>Galliformes</taxon>
        <taxon>Odontophoridae</taxon>
        <taxon>Callipepla</taxon>
    </lineage>
</organism>
<accession>A0A226M6Y6</accession>
<dbReference type="GO" id="GO:0005634">
    <property type="term" value="C:nucleus"/>
    <property type="evidence" value="ECO:0007669"/>
    <property type="project" value="UniProtKB-SubCell"/>
</dbReference>
<dbReference type="PANTHER" id="PTHR45915:SF8">
    <property type="entry name" value="TRIPARTITE MOTIF CONTAINING 28"/>
    <property type="match status" value="1"/>
</dbReference>
<gene>
    <name evidence="3" type="ORF">ASZ78_001316</name>
</gene>
<reference evidence="3 4" key="1">
    <citation type="submission" date="2016-07" db="EMBL/GenBank/DDBJ databases">
        <title>Disparate Historic Effective Population Sizes Predicted by Modern Levels of Genome Diversity for the Scaled Quail (Callipepla squamata) and the Northern Bobwhite (Colinus virginianus): Inferences from First and Second Generation Draft Genome Assemblies for Sympatric New World Quail.</title>
        <authorList>
            <person name="Oldeschulte D.L."/>
            <person name="Halley Y.A."/>
            <person name="Bhattarai E.K."/>
            <person name="Brashear W.A."/>
            <person name="Hill J."/>
            <person name="Metz R.P."/>
            <person name="Johnson C.D."/>
            <person name="Rollins D."/>
            <person name="Peterson M.J."/>
            <person name="Bickhart D.M."/>
            <person name="Decker J.E."/>
            <person name="Seabury C.M."/>
        </authorList>
    </citation>
    <scope>NUCLEOTIDE SEQUENCE [LARGE SCALE GENOMIC DNA]</scope>
    <source>
        <strain evidence="3 4">Texas</strain>
        <tissue evidence="3">Leg muscle</tissue>
    </source>
</reference>
<dbReference type="GO" id="GO:0000785">
    <property type="term" value="C:chromatin"/>
    <property type="evidence" value="ECO:0007669"/>
    <property type="project" value="TreeGrafter"/>
</dbReference>
<dbReference type="STRING" id="9009.A0A226M6Y6"/>
<evidence type="ECO:0000256" key="1">
    <source>
        <dbReference type="ARBA" id="ARBA00004123"/>
    </source>
</evidence>
<proteinExistence type="predicted"/>
<dbReference type="SMART" id="SM00502">
    <property type="entry name" value="BBC"/>
    <property type="match status" value="1"/>
</dbReference>
<feature type="domain" description="B-box C-terminal" evidence="2">
    <location>
        <begin position="2"/>
        <end position="124"/>
    </location>
</feature>
<evidence type="ECO:0000313" key="4">
    <source>
        <dbReference type="Proteomes" id="UP000198323"/>
    </source>
</evidence>
<dbReference type="InterPro" id="IPR003649">
    <property type="entry name" value="Bbox_C"/>
</dbReference>
<sequence length="151" mass="17645">MLATLLKHLGDKHASLQRSTKEVRSSIRQVSDAQKRVQVDVKTAILCIMKELNKRAKVLVSHAQKVTDGRQEKLERQHWAMTKLQRHHEHVLRFTSWALESENTAALLLSKKLIHFQLQRSLKMMVDPVEPPRDMKFQWDPKAWTKTAESF</sequence>
<name>A0A226M6Y6_CALSU</name>
<feature type="non-terminal residue" evidence="3">
    <location>
        <position position="151"/>
    </location>
</feature>
<keyword evidence="4" id="KW-1185">Reference proteome</keyword>